<protein>
    <recommendedName>
        <fullName evidence="1">Polymerase nucleotidyl transferase domain-containing protein</fullName>
    </recommendedName>
</protein>
<evidence type="ECO:0000313" key="3">
    <source>
        <dbReference type="Proteomes" id="UP001229346"/>
    </source>
</evidence>
<accession>A0ABT9U1I4</accession>
<dbReference type="Pfam" id="PF01909">
    <property type="entry name" value="NTP_transf_2"/>
    <property type="match status" value="1"/>
</dbReference>
<organism evidence="2 3">
    <name type="scientific">Paenibacillus harenae</name>
    <dbReference type="NCBI Taxonomy" id="306543"/>
    <lineage>
        <taxon>Bacteria</taxon>
        <taxon>Bacillati</taxon>
        <taxon>Bacillota</taxon>
        <taxon>Bacilli</taxon>
        <taxon>Bacillales</taxon>
        <taxon>Paenibacillaceae</taxon>
        <taxon>Paenibacillus</taxon>
    </lineage>
</organism>
<dbReference type="InterPro" id="IPR043519">
    <property type="entry name" value="NT_sf"/>
</dbReference>
<dbReference type="RefSeq" id="WP_307204699.1">
    <property type="nucleotide sequence ID" value="NZ_JAUSSU010000005.1"/>
</dbReference>
<sequence length="374" mass="42604">MKNVFEVAQTLINHIRSRFQDDVALVAYYGSYAQGTATARSDLDFFFIPATPDGFRASIPFICNGISFDFWPISWERAERMASFEEPNTSIIADCKLLYVRSDADLARFEQLRERIADTGKQGLALIEKAENHLRDAYVHLYNMSLLADDHARSLTCYRTEGHGVLTHVLYSLALLNGTYFTKGWGKNGEQIALFKLRPRKLDERMNALMHTSVGEVILEACRQLVHDTVGLLTERKELYMNGPDYPGRMKGFYEEIKGVFDKLLTACENNDYTTAFFWSAGVQDEIARFLYFAEKGYWPASIIPAADYQNIYVHAGFPDLPELLAADRLAELREAVTLLDNRLLSLIKAQSVPIAEFDDLEQLKLYLENRDSV</sequence>
<reference evidence="2 3" key="1">
    <citation type="submission" date="2023-07" db="EMBL/GenBank/DDBJ databases">
        <title>Sorghum-associated microbial communities from plants grown in Nebraska, USA.</title>
        <authorList>
            <person name="Schachtman D."/>
        </authorList>
    </citation>
    <scope>NUCLEOTIDE SEQUENCE [LARGE SCALE GENOMIC DNA]</scope>
    <source>
        <strain evidence="2 3">CC482</strain>
    </source>
</reference>
<evidence type="ECO:0000259" key="1">
    <source>
        <dbReference type="Pfam" id="PF01909"/>
    </source>
</evidence>
<dbReference type="CDD" id="cd05403">
    <property type="entry name" value="NT_KNTase_like"/>
    <property type="match status" value="1"/>
</dbReference>
<dbReference type="EMBL" id="JAUSSU010000005">
    <property type="protein sequence ID" value="MDQ0113496.1"/>
    <property type="molecule type" value="Genomic_DNA"/>
</dbReference>
<dbReference type="SUPFAM" id="SSF81301">
    <property type="entry name" value="Nucleotidyltransferase"/>
    <property type="match status" value="1"/>
</dbReference>
<evidence type="ECO:0000313" key="2">
    <source>
        <dbReference type="EMBL" id="MDQ0113496.1"/>
    </source>
</evidence>
<keyword evidence="3" id="KW-1185">Reference proteome</keyword>
<dbReference type="Gene3D" id="3.30.460.10">
    <property type="entry name" value="Beta Polymerase, domain 2"/>
    <property type="match status" value="1"/>
</dbReference>
<proteinExistence type="predicted"/>
<name>A0ABT9U1I4_PAEHA</name>
<comment type="caution">
    <text evidence="2">The sequence shown here is derived from an EMBL/GenBank/DDBJ whole genome shotgun (WGS) entry which is preliminary data.</text>
</comment>
<gene>
    <name evidence="2" type="ORF">J2T15_002937</name>
</gene>
<feature type="domain" description="Polymerase nucleotidyl transferase" evidence="1">
    <location>
        <begin position="12"/>
        <end position="48"/>
    </location>
</feature>
<dbReference type="InterPro" id="IPR002934">
    <property type="entry name" value="Polymerase_NTP_transf_dom"/>
</dbReference>
<dbReference type="Proteomes" id="UP001229346">
    <property type="component" value="Unassembled WGS sequence"/>
</dbReference>